<feature type="transmembrane region" description="Helical" evidence="5">
    <location>
        <begin position="94"/>
        <end position="119"/>
    </location>
</feature>
<dbReference type="Proteomes" id="UP001477870">
    <property type="component" value="Unassembled WGS sequence"/>
</dbReference>
<feature type="transmembrane region" description="Helical" evidence="5">
    <location>
        <begin position="172"/>
        <end position="192"/>
    </location>
</feature>
<evidence type="ECO:0000256" key="1">
    <source>
        <dbReference type="ARBA" id="ARBA00004141"/>
    </source>
</evidence>
<organism evidence="6 7">
    <name type="scientific">Ahrensia kielensis</name>
    <dbReference type="NCBI Taxonomy" id="76980"/>
    <lineage>
        <taxon>Bacteria</taxon>
        <taxon>Pseudomonadati</taxon>
        <taxon>Pseudomonadota</taxon>
        <taxon>Alphaproteobacteria</taxon>
        <taxon>Hyphomicrobiales</taxon>
        <taxon>Ahrensiaceae</taxon>
        <taxon>Ahrensia</taxon>
    </lineage>
</organism>
<accession>A0ABU9T991</accession>
<dbReference type="InterPro" id="IPR002657">
    <property type="entry name" value="BilAc:Na_symport/Acr3"/>
</dbReference>
<protein>
    <submittedName>
        <fullName evidence="6">Bile acid:sodium symporter family protein</fullName>
    </submittedName>
</protein>
<keyword evidence="3 5" id="KW-1133">Transmembrane helix</keyword>
<gene>
    <name evidence="6" type="ORF">WNY59_13975</name>
</gene>
<feature type="transmembrane region" description="Helical" evidence="5">
    <location>
        <begin position="198"/>
        <end position="218"/>
    </location>
</feature>
<evidence type="ECO:0000313" key="7">
    <source>
        <dbReference type="Proteomes" id="UP001477870"/>
    </source>
</evidence>
<keyword evidence="7" id="KW-1185">Reference proteome</keyword>
<evidence type="ECO:0000256" key="3">
    <source>
        <dbReference type="ARBA" id="ARBA00022989"/>
    </source>
</evidence>
<keyword evidence="4 5" id="KW-0472">Membrane</keyword>
<keyword evidence="2 5" id="KW-0812">Transmembrane</keyword>
<dbReference type="InterPro" id="IPR038770">
    <property type="entry name" value="Na+/solute_symporter_sf"/>
</dbReference>
<comment type="caution">
    <text evidence="6">The sequence shown here is derived from an EMBL/GenBank/DDBJ whole genome shotgun (WGS) entry which is preliminary data.</text>
</comment>
<proteinExistence type="predicted"/>
<feature type="transmembrane region" description="Helical" evidence="5">
    <location>
        <begin position="6"/>
        <end position="25"/>
    </location>
</feature>
<sequence>MGILVSVVLPLGLAFIMFSLGLGLTIKDFVRVGQQPLAFLVGAFSQIILLPIVTYFLVVSFGIKAEIAVGFMILASCPGGVTSNIITRMAKGDVALSVSLTAVISIVSMITVPIILGFSLSTFMGESAPQISIMSASMAVFALTVVPIVIGMTLKSLFSTAMIRSEPIISKIAVALFVIIVIAAVAANWTLFVENFWLLGPATATLVAVLSVAGYFMARLLGRSQIEAKTISIETGVQNGTLGIAVAAIIVGGGVGMSAYALPSAIYSIVMYLVVLPIVFVYRRMG</sequence>
<feature type="transmembrane region" description="Helical" evidence="5">
    <location>
        <begin position="239"/>
        <end position="259"/>
    </location>
</feature>
<dbReference type="EMBL" id="JBBMQO010000008">
    <property type="protein sequence ID" value="MEM5502697.1"/>
    <property type="molecule type" value="Genomic_DNA"/>
</dbReference>
<dbReference type="Pfam" id="PF01758">
    <property type="entry name" value="SBF"/>
    <property type="match status" value="1"/>
</dbReference>
<dbReference type="Gene3D" id="1.20.1530.20">
    <property type="match status" value="1"/>
</dbReference>
<feature type="transmembrane region" description="Helical" evidence="5">
    <location>
        <begin position="265"/>
        <end position="282"/>
    </location>
</feature>
<dbReference type="RefSeq" id="WP_342848954.1">
    <property type="nucleotide sequence ID" value="NZ_JBBMQO010000008.1"/>
</dbReference>
<reference evidence="6 7" key="1">
    <citation type="submission" date="2024-03" db="EMBL/GenBank/DDBJ databases">
        <title>Community enrichment and isolation of bacterial strains for fucoidan degradation.</title>
        <authorList>
            <person name="Sichert A."/>
        </authorList>
    </citation>
    <scope>NUCLEOTIDE SEQUENCE [LARGE SCALE GENOMIC DNA]</scope>
    <source>
        <strain evidence="6 7">AS62</strain>
    </source>
</reference>
<feature type="transmembrane region" description="Helical" evidence="5">
    <location>
        <begin position="131"/>
        <end position="151"/>
    </location>
</feature>
<evidence type="ECO:0000256" key="2">
    <source>
        <dbReference type="ARBA" id="ARBA00022692"/>
    </source>
</evidence>
<comment type="subcellular location">
    <subcellularLocation>
        <location evidence="1">Membrane</location>
        <topology evidence="1">Multi-pass membrane protein</topology>
    </subcellularLocation>
</comment>
<evidence type="ECO:0000256" key="4">
    <source>
        <dbReference type="ARBA" id="ARBA00023136"/>
    </source>
</evidence>
<evidence type="ECO:0000256" key="5">
    <source>
        <dbReference type="SAM" id="Phobius"/>
    </source>
</evidence>
<dbReference type="PANTHER" id="PTHR10361">
    <property type="entry name" value="SODIUM-BILE ACID COTRANSPORTER"/>
    <property type="match status" value="1"/>
</dbReference>
<evidence type="ECO:0000313" key="6">
    <source>
        <dbReference type="EMBL" id="MEM5502697.1"/>
    </source>
</evidence>
<feature type="transmembrane region" description="Helical" evidence="5">
    <location>
        <begin position="67"/>
        <end position="87"/>
    </location>
</feature>
<dbReference type="InterPro" id="IPR004710">
    <property type="entry name" value="Bilac:Na_transpt"/>
</dbReference>
<feature type="transmembrane region" description="Helical" evidence="5">
    <location>
        <begin position="37"/>
        <end position="61"/>
    </location>
</feature>
<name>A0ABU9T991_9HYPH</name>
<dbReference type="PANTHER" id="PTHR10361:SF24">
    <property type="entry name" value="P3 PROTEIN"/>
    <property type="match status" value="1"/>
</dbReference>